<gene>
    <name evidence="1" type="ORF">NM688_g6227</name>
</gene>
<keyword evidence="2" id="KW-1185">Reference proteome</keyword>
<dbReference type="Proteomes" id="UP001148662">
    <property type="component" value="Unassembled WGS sequence"/>
</dbReference>
<comment type="caution">
    <text evidence="1">The sequence shown here is derived from an EMBL/GenBank/DDBJ whole genome shotgun (WGS) entry which is preliminary data.</text>
</comment>
<evidence type="ECO:0000313" key="2">
    <source>
        <dbReference type="Proteomes" id="UP001148662"/>
    </source>
</evidence>
<reference evidence="1" key="1">
    <citation type="submission" date="2022-07" db="EMBL/GenBank/DDBJ databases">
        <title>Genome Sequence of Phlebia brevispora.</title>
        <authorList>
            <person name="Buettner E."/>
        </authorList>
    </citation>
    <scope>NUCLEOTIDE SEQUENCE</scope>
    <source>
        <strain evidence="1">MPL23</strain>
    </source>
</reference>
<protein>
    <submittedName>
        <fullName evidence="1">Uncharacterized protein</fullName>
    </submittedName>
</protein>
<evidence type="ECO:0000313" key="1">
    <source>
        <dbReference type="EMBL" id="KAJ3540427.1"/>
    </source>
</evidence>
<proteinExistence type="predicted"/>
<name>A0ACC1SIG2_9APHY</name>
<sequence length="338" mass="37886">MASFTTAELAAENDVSQTATTTFMIWDVFIHISMQCDRMWPWMPSLVTRTPPLSQSNGKEKDADAIDITSIEPPLQFSGSNESDPTDGHQLAFRKGRFVTSFYGPALQVVPTMVNIPAERDLNEAALAAVTFMSWDALVHISAVYMVRPPFMDEMGILDFADIAYMLCSASLTLSDQQLQPRLCRVWLIYQAVFVAVLILTTEIALAMRLYFLYNEYKIVQQTIVLTFIVEIVAMVVAICLAVPKISFSNPKCTIIGTPNVFVTYWLSSLLFEGFLFGLTVLASFKFRNSMRSLGRKSLVFLFVRDGTWAFAMIFGQCTALEHLVFALTPGFVFQSRS</sequence>
<dbReference type="EMBL" id="JANHOG010001252">
    <property type="protein sequence ID" value="KAJ3540427.1"/>
    <property type="molecule type" value="Genomic_DNA"/>
</dbReference>
<organism evidence="1 2">
    <name type="scientific">Phlebia brevispora</name>
    <dbReference type="NCBI Taxonomy" id="194682"/>
    <lineage>
        <taxon>Eukaryota</taxon>
        <taxon>Fungi</taxon>
        <taxon>Dikarya</taxon>
        <taxon>Basidiomycota</taxon>
        <taxon>Agaricomycotina</taxon>
        <taxon>Agaricomycetes</taxon>
        <taxon>Polyporales</taxon>
        <taxon>Meruliaceae</taxon>
        <taxon>Phlebia</taxon>
    </lineage>
</organism>
<accession>A0ACC1SIG2</accession>